<protein>
    <submittedName>
        <fullName evidence="2">DNA polymerase/3'-5' exonuclease PolX</fullName>
    </submittedName>
</protein>
<reference evidence="2 3" key="1">
    <citation type="submission" date="2015-12" db="EMBL/GenBank/DDBJ databases">
        <title>Draft genome sequnece of Fervidicola ferrireducens strain Y170.</title>
        <authorList>
            <person name="Patel B.K."/>
        </authorList>
    </citation>
    <scope>NUCLEOTIDE SEQUENCE [LARGE SCALE GENOMIC DNA]</scope>
    <source>
        <strain evidence="2 3">Y170</strain>
    </source>
</reference>
<dbReference type="InterPro" id="IPR050243">
    <property type="entry name" value="PHP_phosphatase"/>
</dbReference>
<dbReference type="PANTHER" id="PTHR36928:SF1">
    <property type="entry name" value="PHOSPHATASE YCDX-RELATED"/>
    <property type="match status" value="1"/>
</dbReference>
<dbReference type="Proteomes" id="UP000070427">
    <property type="component" value="Unassembled WGS sequence"/>
</dbReference>
<dbReference type="PANTHER" id="PTHR36928">
    <property type="entry name" value="PHOSPHATASE YCDX-RELATED"/>
    <property type="match status" value="1"/>
</dbReference>
<keyword evidence="2" id="KW-0540">Nuclease</keyword>
<sequence>MKIWADFHTHTRYSHGRGTIRDNVEAAIKKGLKAVGISEHGPANIGIGPTLDDFKRMKEEIENLRGKYRGIKILFGCEANIISVDGKLDLPEKLLEELDYVMVGLHPMVWGVTLKDFYHIFFENLAAKRIIQLRPKVMEQNTRALINALKNYRVHIVTHPGLHVPIDTAALAEAAASCGTAMEINAGHGYMTEEYVRIAKSLGVKFAIGSDAHTPEKVGELERGIEIAVKGGLTEEDIINAGTNWEESLWRKR</sequence>
<accession>A0A140LDF2</accession>
<dbReference type="InParanoid" id="A0A140LDF2"/>
<dbReference type="Pfam" id="PF02811">
    <property type="entry name" value="PHP"/>
    <property type="match status" value="1"/>
</dbReference>
<keyword evidence="2" id="KW-0378">Hydrolase</keyword>
<dbReference type="SUPFAM" id="SSF89550">
    <property type="entry name" value="PHP domain-like"/>
    <property type="match status" value="1"/>
</dbReference>
<dbReference type="RefSeq" id="WP_066351267.1">
    <property type="nucleotide sequence ID" value="NZ_LOED01000002.1"/>
</dbReference>
<evidence type="ECO:0000259" key="1">
    <source>
        <dbReference type="SMART" id="SM00481"/>
    </source>
</evidence>
<dbReference type="SMART" id="SM00481">
    <property type="entry name" value="POLIIIAc"/>
    <property type="match status" value="1"/>
</dbReference>
<dbReference type="InterPro" id="IPR003141">
    <property type="entry name" value="Pol/His_phosphatase_N"/>
</dbReference>
<dbReference type="GO" id="GO:0005829">
    <property type="term" value="C:cytosol"/>
    <property type="evidence" value="ECO:0007669"/>
    <property type="project" value="TreeGrafter"/>
</dbReference>
<dbReference type="GO" id="GO:0004527">
    <property type="term" value="F:exonuclease activity"/>
    <property type="evidence" value="ECO:0007669"/>
    <property type="project" value="UniProtKB-KW"/>
</dbReference>
<dbReference type="STRING" id="520764.AN618_03330"/>
<evidence type="ECO:0000313" key="3">
    <source>
        <dbReference type="Proteomes" id="UP000070427"/>
    </source>
</evidence>
<dbReference type="OrthoDB" id="9808747at2"/>
<feature type="domain" description="Polymerase/histidinol phosphatase N-terminal" evidence="1">
    <location>
        <begin position="5"/>
        <end position="83"/>
    </location>
</feature>
<dbReference type="InterPro" id="IPR016195">
    <property type="entry name" value="Pol/histidinol_Pase-like"/>
</dbReference>
<gene>
    <name evidence="2" type="primary">polX_1</name>
    <name evidence="2" type="ORF">AN618_03330</name>
</gene>
<dbReference type="GO" id="GO:0042578">
    <property type="term" value="F:phosphoric ester hydrolase activity"/>
    <property type="evidence" value="ECO:0007669"/>
    <property type="project" value="TreeGrafter"/>
</dbReference>
<dbReference type="EMBL" id="LOED01000002">
    <property type="protein sequence ID" value="KXG78577.1"/>
    <property type="molecule type" value="Genomic_DNA"/>
</dbReference>
<comment type="caution">
    <text evidence="2">The sequence shown here is derived from an EMBL/GenBank/DDBJ whole genome shotgun (WGS) entry which is preliminary data.</text>
</comment>
<evidence type="ECO:0000313" key="2">
    <source>
        <dbReference type="EMBL" id="KXG78577.1"/>
    </source>
</evidence>
<proteinExistence type="predicted"/>
<dbReference type="AlphaFoldDB" id="A0A140LDF2"/>
<name>A0A140LDF2_9FIRM</name>
<dbReference type="InterPro" id="IPR004013">
    <property type="entry name" value="PHP_dom"/>
</dbReference>
<keyword evidence="2" id="KW-0269">Exonuclease</keyword>
<keyword evidence="3" id="KW-1185">Reference proteome</keyword>
<dbReference type="GO" id="GO:0008270">
    <property type="term" value="F:zinc ion binding"/>
    <property type="evidence" value="ECO:0007669"/>
    <property type="project" value="TreeGrafter"/>
</dbReference>
<organism evidence="2 3">
    <name type="scientific">Fervidicola ferrireducens</name>
    <dbReference type="NCBI Taxonomy" id="520764"/>
    <lineage>
        <taxon>Bacteria</taxon>
        <taxon>Bacillati</taxon>
        <taxon>Bacillota</taxon>
        <taxon>Clostridia</taxon>
        <taxon>Thermosediminibacterales</taxon>
        <taxon>Thermosediminibacteraceae</taxon>
        <taxon>Fervidicola</taxon>
    </lineage>
</organism>
<dbReference type="Gene3D" id="3.20.20.140">
    <property type="entry name" value="Metal-dependent hydrolases"/>
    <property type="match status" value="1"/>
</dbReference>